<dbReference type="InterPro" id="IPR036388">
    <property type="entry name" value="WH-like_DNA-bd_sf"/>
</dbReference>
<dbReference type="Gene3D" id="3.40.190.290">
    <property type="match status" value="1"/>
</dbReference>
<dbReference type="GO" id="GO:0006351">
    <property type="term" value="P:DNA-templated transcription"/>
    <property type="evidence" value="ECO:0007669"/>
    <property type="project" value="TreeGrafter"/>
</dbReference>
<dbReference type="PANTHER" id="PTHR30537:SF5">
    <property type="entry name" value="HTH-TYPE TRANSCRIPTIONAL ACTIVATOR TTDR-RELATED"/>
    <property type="match status" value="1"/>
</dbReference>
<dbReference type="AlphaFoldDB" id="A0A1M7S1D0"/>
<dbReference type="EMBL" id="FRDL01000001">
    <property type="protein sequence ID" value="SHN52298.1"/>
    <property type="molecule type" value="Genomic_DNA"/>
</dbReference>
<feature type="domain" description="HTH lysR-type" evidence="5">
    <location>
        <begin position="1"/>
        <end position="59"/>
    </location>
</feature>
<protein>
    <submittedName>
        <fullName evidence="6">DNA-binding transcriptional regulator, LysR family</fullName>
    </submittedName>
</protein>
<dbReference type="CDD" id="cd08422">
    <property type="entry name" value="PBP2_CrgA_like"/>
    <property type="match status" value="1"/>
</dbReference>
<evidence type="ECO:0000256" key="2">
    <source>
        <dbReference type="ARBA" id="ARBA00023015"/>
    </source>
</evidence>
<evidence type="ECO:0000313" key="6">
    <source>
        <dbReference type="EMBL" id="SHN52298.1"/>
    </source>
</evidence>
<dbReference type="InterPro" id="IPR058163">
    <property type="entry name" value="LysR-type_TF_proteobact-type"/>
</dbReference>
<organism evidence="6 7">
    <name type="scientific">Oceanicella actignis</name>
    <dbReference type="NCBI Taxonomy" id="1189325"/>
    <lineage>
        <taxon>Bacteria</taxon>
        <taxon>Pseudomonadati</taxon>
        <taxon>Pseudomonadota</taxon>
        <taxon>Alphaproteobacteria</taxon>
        <taxon>Rhodobacterales</taxon>
        <taxon>Paracoccaceae</taxon>
        <taxon>Oceanicella</taxon>
    </lineage>
</organism>
<reference evidence="6 7" key="1">
    <citation type="submission" date="2016-12" db="EMBL/GenBank/DDBJ databases">
        <authorList>
            <person name="Song W.-J."/>
            <person name="Kurnit D.M."/>
        </authorList>
    </citation>
    <scope>NUCLEOTIDE SEQUENCE [LARGE SCALE GENOMIC DNA]</scope>
    <source>
        <strain evidence="6 7">CGMCC 1.10808</strain>
    </source>
</reference>
<dbReference type="Pfam" id="PF00126">
    <property type="entry name" value="HTH_1"/>
    <property type="match status" value="1"/>
</dbReference>
<proteinExistence type="inferred from homology"/>
<dbReference type="Proteomes" id="UP000184066">
    <property type="component" value="Unassembled WGS sequence"/>
</dbReference>
<dbReference type="SUPFAM" id="SSF53850">
    <property type="entry name" value="Periplasmic binding protein-like II"/>
    <property type="match status" value="1"/>
</dbReference>
<dbReference type="Gene3D" id="1.10.10.10">
    <property type="entry name" value="Winged helix-like DNA-binding domain superfamily/Winged helix DNA-binding domain"/>
    <property type="match status" value="1"/>
</dbReference>
<dbReference type="Pfam" id="PF03466">
    <property type="entry name" value="LysR_substrate"/>
    <property type="match status" value="1"/>
</dbReference>
<comment type="similarity">
    <text evidence="1">Belongs to the LysR transcriptional regulatory family.</text>
</comment>
<dbReference type="OrthoDB" id="9813056at2"/>
<keyword evidence="7" id="KW-1185">Reference proteome</keyword>
<dbReference type="FunFam" id="3.40.190.290:FF:000001">
    <property type="entry name" value="Transcriptional regulator, LysR family"/>
    <property type="match status" value="1"/>
</dbReference>
<keyword evidence="4" id="KW-0804">Transcription</keyword>
<sequence length="296" mass="32049">MDRLSEMEAFARVVELGGFTEAARRMGVSKSAVSKAVAALEERLGARLLTRTTRRVAPTAIGAAFYERARRVIEEAEEAERMVTALHGAPRGELRVSAPVSFGLRVLAPAVADFMRQNPEVTLTLSLDDRFVELVSAGFDMAVRIGRLPDSSLKALRLRKVDLLLAASPEYLARAGVPRRIEDLADHQLLRYAHQATGASWRLRGPGGEERQVRARGRLVADNGDALALAAEAGLGIVLSPDFIIAEALAAGRLVEVLPECRPEPAAAYAVRPAGPFPPPQLSAFVDFLAQRLRDD</sequence>
<dbReference type="FunFam" id="1.10.10.10:FF:000001">
    <property type="entry name" value="LysR family transcriptional regulator"/>
    <property type="match status" value="1"/>
</dbReference>
<dbReference type="InterPro" id="IPR036390">
    <property type="entry name" value="WH_DNA-bd_sf"/>
</dbReference>
<evidence type="ECO:0000313" key="7">
    <source>
        <dbReference type="Proteomes" id="UP000184066"/>
    </source>
</evidence>
<accession>A0A1M7S1D0</accession>
<keyword evidence="2" id="KW-0805">Transcription regulation</keyword>
<evidence type="ECO:0000256" key="3">
    <source>
        <dbReference type="ARBA" id="ARBA00023125"/>
    </source>
</evidence>
<dbReference type="SUPFAM" id="SSF46785">
    <property type="entry name" value="Winged helix' DNA-binding domain"/>
    <property type="match status" value="1"/>
</dbReference>
<name>A0A1M7S1D0_9RHOB</name>
<dbReference type="GO" id="GO:0003700">
    <property type="term" value="F:DNA-binding transcription factor activity"/>
    <property type="evidence" value="ECO:0007669"/>
    <property type="project" value="InterPro"/>
</dbReference>
<dbReference type="RefSeq" id="WP_072745980.1">
    <property type="nucleotide sequence ID" value="NZ_FOHL01000002.1"/>
</dbReference>
<dbReference type="GO" id="GO:0043565">
    <property type="term" value="F:sequence-specific DNA binding"/>
    <property type="evidence" value="ECO:0007669"/>
    <property type="project" value="TreeGrafter"/>
</dbReference>
<dbReference type="PROSITE" id="PS50931">
    <property type="entry name" value="HTH_LYSR"/>
    <property type="match status" value="1"/>
</dbReference>
<dbReference type="InterPro" id="IPR000847">
    <property type="entry name" value="LysR_HTH_N"/>
</dbReference>
<dbReference type="PRINTS" id="PR00039">
    <property type="entry name" value="HTHLYSR"/>
</dbReference>
<dbReference type="PANTHER" id="PTHR30537">
    <property type="entry name" value="HTH-TYPE TRANSCRIPTIONAL REGULATOR"/>
    <property type="match status" value="1"/>
</dbReference>
<dbReference type="STRING" id="1189325.SAMN04488119_10291"/>
<keyword evidence="3 6" id="KW-0238">DNA-binding</keyword>
<evidence type="ECO:0000259" key="5">
    <source>
        <dbReference type="PROSITE" id="PS50931"/>
    </source>
</evidence>
<gene>
    <name evidence="6" type="ORF">SAMN05216200_101427</name>
</gene>
<dbReference type="InterPro" id="IPR005119">
    <property type="entry name" value="LysR_subst-bd"/>
</dbReference>
<evidence type="ECO:0000256" key="1">
    <source>
        <dbReference type="ARBA" id="ARBA00009437"/>
    </source>
</evidence>
<evidence type="ECO:0000256" key="4">
    <source>
        <dbReference type="ARBA" id="ARBA00023163"/>
    </source>
</evidence>